<dbReference type="Proteomes" id="UP000778578">
    <property type="component" value="Unassembled WGS sequence"/>
</dbReference>
<feature type="region of interest" description="Disordered" evidence="1">
    <location>
        <begin position="430"/>
        <end position="485"/>
    </location>
</feature>
<feature type="compositionally biased region" description="Gly residues" evidence="1">
    <location>
        <begin position="430"/>
        <end position="443"/>
    </location>
</feature>
<dbReference type="RefSeq" id="WP_222964969.1">
    <property type="nucleotide sequence ID" value="NZ_JAINZZ010000028.1"/>
</dbReference>
<evidence type="ECO:0008006" key="5">
    <source>
        <dbReference type="Google" id="ProtNLM"/>
    </source>
</evidence>
<keyword evidence="4" id="KW-1185">Reference proteome</keyword>
<evidence type="ECO:0000256" key="2">
    <source>
        <dbReference type="SAM" id="Phobius"/>
    </source>
</evidence>
<evidence type="ECO:0000313" key="3">
    <source>
        <dbReference type="EMBL" id="MBY8880193.1"/>
    </source>
</evidence>
<comment type="caution">
    <text evidence="3">The sequence shown here is derived from an EMBL/GenBank/DDBJ whole genome shotgun (WGS) entry which is preliminary data.</text>
</comment>
<keyword evidence="2" id="KW-0472">Membrane</keyword>
<evidence type="ECO:0000256" key="1">
    <source>
        <dbReference type="SAM" id="MobiDB-lite"/>
    </source>
</evidence>
<feature type="transmembrane region" description="Helical" evidence="2">
    <location>
        <begin position="492"/>
        <end position="513"/>
    </location>
</feature>
<sequence length="519" mass="51013">MGLVALGTAGGAWADGAGQVTIRVMADPQTYFVPSDGDTGHTPAFGVALASGSTDSTGDELDIKGATAAFDLSALKGVDVSLASGAGSCALKDLVVTCPLGDFYQRTELAPVTLTARAGTPVGDAGALTMTVTAGNAATVTRSTQVIVGRPGFSVLPGASGPLTGGSAGVAPAFGNRGDVAVAQGMTVWVHGSAPTTREFSNCRYNKADQPTAAECDFTVTLRPGQAFTTDGQFTFTAPSGATGLTVGYDVWPTGNPPEWATELPADAPHGTAGPLALKPTDESALTAGTDYTAQYTAPGGDKTDYAATPFTIRGAVGQTLDVQVPYPTDNRDNGPVTVKDPQIVTLPEGTHALVPGPDEESEALYCAPTSGRTVTCPFGPDGFGQILRVHIDRKVPGASGTIEVVPPAGVDDNPADNTAVVTLVVTGTGTGTSGGTTAGGSSGSATASGGTSSSGGSSGGSSSGGASGTSGTSGSTGGTPEHGGLAATGTAGIALITSGAVIALVAGSTLVMRRRRSA</sequence>
<name>A0ABS7QAN4_9ACTN</name>
<organism evidence="3 4">
    <name type="scientific">Actinacidiphila acidipaludis</name>
    <dbReference type="NCBI Taxonomy" id="2873382"/>
    <lineage>
        <taxon>Bacteria</taxon>
        <taxon>Bacillati</taxon>
        <taxon>Actinomycetota</taxon>
        <taxon>Actinomycetes</taxon>
        <taxon>Kitasatosporales</taxon>
        <taxon>Streptomycetaceae</taxon>
        <taxon>Actinacidiphila</taxon>
    </lineage>
</organism>
<keyword evidence="2" id="KW-0812">Transmembrane</keyword>
<feature type="compositionally biased region" description="Gly residues" evidence="1">
    <location>
        <begin position="453"/>
        <end position="469"/>
    </location>
</feature>
<reference evidence="3 4" key="1">
    <citation type="submission" date="2021-08" db="EMBL/GenBank/DDBJ databases">
        <title>WGS of actinomycetes from Thailand.</title>
        <authorList>
            <person name="Thawai C."/>
        </authorList>
    </citation>
    <scope>NUCLEOTIDE SEQUENCE [LARGE SCALE GENOMIC DNA]</scope>
    <source>
        <strain evidence="3 4">PLK6-54</strain>
    </source>
</reference>
<gene>
    <name evidence="3" type="ORF">K7862_21520</name>
</gene>
<accession>A0ABS7QAN4</accession>
<proteinExistence type="predicted"/>
<protein>
    <recommendedName>
        <fullName evidence="5">Gram-positive cocci surface proteins LPxTG domain-containing protein</fullName>
    </recommendedName>
</protein>
<evidence type="ECO:0000313" key="4">
    <source>
        <dbReference type="Proteomes" id="UP000778578"/>
    </source>
</evidence>
<keyword evidence="2" id="KW-1133">Transmembrane helix</keyword>
<dbReference type="EMBL" id="JAINZZ010000028">
    <property type="protein sequence ID" value="MBY8880193.1"/>
    <property type="molecule type" value="Genomic_DNA"/>
</dbReference>